<dbReference type="Proteomes" id="UP000179013">
    <property type="component" value="Unassembled WGS sequence"/>
</dbReference>
<evidence type="ECO:0000313" key="1">
    <source>
        <dbReference type="EMBL" id="OGM11238.1"/>
    </source>
</evidence>
<gene>
    <name evidence="1" type="ORF">A2V80_03325</name>
</gene>
<reference evidence="1 2" key="1">
    <citation type="journal article" date="2016" name="Nat. Commun.">
        <title>Thousands of microbial genomes shed light on interconnected biogeochemical processes in an aquifer system.</title>
        <authorList>
            <person name="Anantharaman K."/>
            <person name="Brown C.T."/>
            <person name="Hug L.A."/>
            <person name="Sharon I."/>
            <person name="Castelle C.J."/>
            <person name="Probst A.J."/>
            <person name="Thomas B.C."/>
            <person name="Singh A."/>
            <person name="Wilkins M.J."/>
            <person name="Karaoz U."/>
            <person name="Brodie E.L."/>
            <person name="Williams K.H."/>
            <person name="Hubbard S.S."/>
            <person name="Banfield J.F."/>
        </authorList>
    </citation>
    <scope>NUCLEOTIDE SEQUENCE [LARGE SCALE GENOMIC DNA]</scope>
</reference>
<organism evidence="1 2">
    <name type="scientific">Candidatus Woesebacteria bacterium RBG_16_39_8b</name>
    <dbReference type="NCBI Taxonomy" id="1802482"/>
    <lineage>
        <taxon>Bacteria</taxon>
        <taxon>Candidatus Woeseibacteriota</taxon>
    </lineage>
</organism>
<name>A0A1F7XA34_9BACT</name>
<sequence length="72" mass="8012">MERTDRESALRVVKATLRVVHDSGGPNLSIIKSRVSRAPYGDILVPLSDGTTYAVRDRNMRLMPSRNKDGQS</sequence>
<protein>
    <submittedName>
        <fullName evidence="1">Uncharacterized protein</fullName>
    </submittedName>
</protein>
<dbReference type="AlphaFoldDB" id="A0A1F7XA34"/>
<evidence type="ECO:0000313" key="2">
    <source>
        <dbReference type="Proteomes" id="UP000179013"/>
    </source>
</evidence>
<proteinExistence type="predicted"/>
<dbReference type="EMBL" id="MGFU01000063">
    <property type="protein sequence ID" value="OGM11238.1"/>
    <property type="molecule type" value="Genomic_DNA"/>
</dbReference>
<comment type="caution">
    <text evidence="1">The sequence shown here is derived from an EMBL/GenBank/DDBJ whole genome shotgun (WGS) entry which is preliminary data.</text>
</comment>
<accession>A0A1F7XA34</accession>